<proteinExistence type="predicted"/>
<protein>
    <submittedName>
        <fullName evidence="1">Uncharacterized protein</fullName>
    </submittedName>
</protein>
<evidence type="ECO:0000313" key="1">
    <source>
        <dbReference type="EMBL" id="SIR68601.1"/>
    </source>
</evidence>
<gene>
    <name evidence="1" type="ORF">SAMN05421578_13318</name>
</gene>
<name>A0ABY1KE03_9BACL</name>
<comment type="caution">
    <text evidence="1">The sequence shown here is derived from an EMBL/GenBank/DDBJ whole genome shotgun (WGS) entry which is preliminary data.</text>
</comment>
<keyword evidence="2" id="KW-1185">Reference proteome</keyword>
<accession>A0ABY1KE03</accession>
<sequence length="79" mass="9383">MALERSILRKNKIEDKSVDKISSNLEYANFDSKEEFIEVTQGTMNKFSFYVKHKKLYKLINGSDKSLSEINFKYYLDFI</sequence>
<reference evidence="1 2" key="1">
    <citation type="submission" date="2017-01" db="EMBL/GenBank/DDBJ databases">
        <authorList>
            <person name="Varghese N."/>
            <person name="Submissions S."/>
        </authorList>
    </citation>
    <scope>NUCLEOTIDE SEQUENCE [LARGE SCALE GENOMIC DNA]</scope>
    <source>
        <strain evidence="1 2">ATCC 23464</strain>
    </source>
</reference>
<evidence type="ECO:0000313" key="2">
    <source>
        <dbReference type="Proteomes" id="UP000186666"/>
    </source>
</evidence>
<dbReference type="EMBL" id="FTNK01000033">
    <property type="protein sequence ID" value="SIR68601.1"/>
    <property type="molecule type" value="Genomic_DNA"/>
</dbReference>
<dbReference type="Proteomes" id="UP000186666">
    <property type="component" value="Unassembled WGS sequence"/>
</dbReference>
<organism evidence="1 2">
    <name type="scientific">Paenibacillus macquariensis</name>
    <dbReference type="NCBI Taxonomy" id="948756"/>
    <lineage>
        <taxon>Bacteria</taxon>
        <taxon>Bacillati</taxon>
        <taxon>Bacillota</taxon>
        <taxon>Bacilli</taxon>
        <taxon>Bacillales</taxon>
        <taxon>Paenibacillaceae</taxon>
        <taxon>Paenibacillus</taxon>
    </lineage>
</organism>